<name>A0A5C5TZF0_9GAMM</name>
<proteinExistence type="predicted"/>
<dbReference type="OrthoDB" id="6717714at2"/>
<evidence type="ECO:0000313" key="2">
    <source>
        <dbReference type="EMBL" id="TWT19136.1"/>
    </source>
</evidence>
<feature type="compositionally biased region" description="Pro residues" evidence="1">
    <location>
        <begin position="70"/>
        <end position="81"/>
    </location>
</feature>
<comment type="caution">
    <text evidence="2">The sequence shown here is derived from an EMBL/GenBank/DDBJ whole genome shotgun (WGS) entry which is preliminary data.</text>
</comment>
<accession>A0A5C5TZF0</accession>
<organism evidence="2 3">
    <name type="scientific">Luteimonas marina</name>
    <dbReference type="NCBI Taxonomy" id="488485"/>
    <lineage>
        <taxon>Bacteria</taxon>
        <taxon>Pseudomonadati</taxon>
        <taxon>Pseudomonadota</taxon>
        <taxon>Gammaproteobacteria</taxon>
        <taxon>Lysobacterales</taxon>
        <taxon>Lysobacteraceae</taxon>
        <taxon>Luteimonas</taxon>
    </lineage>
</organism>
<dbReference type="RefSeq" id="WP_146388251.1">
    <property type="nucleotide sequence ID" value="NZ_VOHK01000005.1"/>
</dbReference>
<dbReference type="Proteomes" id="UP000319980">
    <property type="component" value="Unassembled WGS sequence"/>
</dbReference>
<evidence type="ECO:0000256" key="1">
    <source>
        <dbReference type="SAM" id="MobiDB-lite"/>
    </source>
</evidence>
<dbReference type="InterPro" id="IPR021834">
    <property type="entry name" value="DUF3426"/>
</dbReference>
<dbReference type="AlphaFoldDB" id="A0A5C5TZF0"/>
<protein>
    <submittedName>
        <fullName evidence="2">DUF3426 domain-containing protein</fullName>
    </submittedName>
</protein>
<keyword evidence="3" id="KW-1185">Reference proteome</keyword>
<sequence>MFVNCKHCNALVATDPVTDLPPERCPRCAGVLRLPQASPDTAATGNDTPAAALQDVPTTTIAAGVIEAPAQPPAPPDPASPVPDTAAAEPASVLDEGKDTDASAENAEAPTEAAAIANPAGDDGATATTQAPADAAIAVADAPAITTPASTDPVATAIETATTAASGPGFLSRTAPAASAPAGARRWRLPAAVASLALLLGLQVLLADRDRLAADAQWRPLVASVCGLFGCSLPAWHEPAAFALLAREVRPHPDAPGALRVSATFRNDARWTQAWPRLLLTLSDVDGRPVAARAFDADEYLASAPTASGLDPGQTADIALDIREPSAATVSYAFDFR</sequence>
<feature type="region of interest" description="Disordered" evidence="1">
    <location>
        <begin position="68"/>
        <end position="111"/>
    </location>
</feature>
<evidence type="ECO:0000313" key="3">
    <source>
        <dbReference type="Proteomes" id="UP000319980"/>
    </source>
</evidence>
<reference evidence="2 3" key="1">
    <citation type="journal article" date="2008" name="Int. J. Syst. Evol. Microbiol.">
        <title>Luteimonas marina sp. nov., isolated from seawater.</title>
        <authorList>
            <person name="Baik K.S."/>
            <person name="Park S.C."/>
            <person name="Kim M.S."/>
            <person name="Kim E.M."/>
            <person name="Park C."/>
            <person name="Chun J."/>
            <person name="Seong C.N."/>
        </authorList>
    </citation>
    <scope>NUCLEOTIDE SEQUENCE [LARGE SCALE GENOMIC DNA]</scope>
    <source>
        <strain evidence="2 3">FR1330</strain>
    </source>
</reference>
<dbReference type="Pfam" id="PF11906">
    <property type="entry name" value="DUF3426"/>
    <property type="match status" value="1"/>
</dbReference>
<dbReference type="EMBL" id="VOHK01000005">
    <property type="protein sequence ID" value="TWT19136.1"/>
    <property type="molecule type" value="Genomic_DNA"/>
</dbReference>
<gene>
    <name evidence="2" type="ORF">FQY83_12265</name>
</gene>